<dbReference type="PANTHER" id="PTHR31189:SF13">
    <property type="entry name" value="CUPINCIN"/>
    <property type="match status" value="1"/>
</dbReference>
<evidence type="ECO:0000256" key="1">
    <source>
        <dbReference type="SAM" id="MobiDB-lite"/>
    </source>
</evidence>
<feature type="domain" description="Cupin type-1" evidence="3">
    <location>
        <begin position="90"/>
        <end position="249"/>
    </location>
</feature>
<evidence type="ECO:0000313" key="4">
    <source>
        <dbReference type="EMBL" id="KAG9451955.1"/>
    </source>
</evidence>
<feature type="compositionally biased region" description="Basic and acidic residues" evidence="1">
    <location>
        <begin position="40"/>
        <end position="78"/>
    </location>
</feature>
<feature type="domain" description="Cupin type-1" evidence="3">
    <location>
        <begin position="293"/>
        <end position="457"/>
    </location>
</feature>
<accession>A0AAV7ESV0</accession>
<dbReference type="InterPro" id="IPR050253">
    <property type="entry name" value="Seed_Storage-Functional"/>
</dbReference>
<protein>
    <recommendedName>
        <fullName evidence="3">Cupin type-1 domain-containing protein</fullName>
    </recommendedName>
</protein>
<dbReference type="AlphaFoldDB" id="A0AAV7ESV0"/>
<dbReference type="Pfam" id="PF00190">
    <property type="entry name" value="Cupin_1"/>
    <property type="match status" value="1"/>
</dbReference>
<dbReference type="Gene3D" id="2.60.120.10">
    <property type="entry name" value="Jelly Rolls"/>
    <property type="match status" value="2"/>
</dbReference>
<keyword evidence="5" id="KW-1185">Reference proteome</keyword>
<evidence type="ECO:0000313" key="5">
    <source>
        <dbReference type="Proteomes" id="UP000825729"/>
    </source>
</evidence>
<evidence type="ECO:0000256" key="2">
    <source>
        <dbReference type="SAM" id="SignalP"/>
    </source>
</evidence>
<keyword evidence="2" id="KW-0732">Signal</keyword>
<dbReference type="SUPFAM" id="SSF51182">
    <property type="entry name" value="RmlC-like cupins"/>
    <property type="match status" value="1"/>
</dbReference>
<dbReference type="InterPro" id="IPR011051">
    <property type="entry name" value="RmlC_Cupin_sf"/>
</dbReference>
<feature type="compositionally biased region" description="Gly residues" evidence="1">
    <location>
        <begin position="277"/>
        <end position="290"/>
    </location>
</feature>
<feature type="region of interest" description="Disordered" evidence="1">
    <location>
        <begin position="273"/>
        <end position="295"/>
    </location>
</feature>
<proteinExistence type="predicted"/>
<dbReference type="CDD" id="cd02244">
    <property type="entry name" value="cupin_7S_vicilin-like_N"/>
    <property type="match status" value="1"/>
</dbReference>
<feature type="region of interest" description="Disordered" evidence="1">
    <location>
        <begin position="40"/>
        <end position="87"/>
    </location>
</feature>
<dbReference type="PANTHER" id="PTHR31189">
    <property type="entry name" value="OS03G0336100 PROTEIN-RELATED"/>
    <property type="match status" value="1"/>
</dbReference>
<dbReference type="Proteomes" id="UP000825729">
    <property type="component" value="Unassembled WGS sequence"/>
</dbReference>
<organism evidence="4 5">
    <name type="scientific">Aristolochia fimbriata</name>
    <name type="common">White veined hardy Dutchman's pipe vine</name>
    <dbReference type="NCBI Taxonomy" id="158543"/>
    <lineage>
        <taxon>Eukaryota</taxon>
        <taxon>Viridiplantae</taxon>
        <taxon>Streptophyta</taxon>
        <taxon>Embryophyta</taxon>
        <taxon>Tracheophyta</taxon>
        <taxon>Spermatophyta</taxon>
        <taxon>Magnoliopsida</taxon>
        <taxon>Magnoliidae</taxon>
        <taxon>Piperales</taxon>
        <taxon>Aristolochiaceae</taxon>
        <taxon>Aristolochia</taxon>
    </lineage>
</organism>
<dbReference type="EMBL" id="JAINDJ010000003">
    <property type="protein sequence ID" value="KAG9451955.1"/>
    <property type="molecule type" value="Genomic_DNA"/>
</dbReference>
<dbReference type="CDD" id="cd02245">
    <property type="entry name" value="cupin_7S_vicilin-like_C"/>
    <property type="match status" value="1"/>
</dbReference>
<gene>
    <name evidence="4" type="ORF">H6P81_004859</name>
</gene>
<sequence length="483" mass="54981">MAKAVLLLLLVLSLLFLTLGWAQQDPERELEQCRKECLQRPEGQKHHCQEECERRYREQQEQQEKRGRGEEGNRKGSEREEEEERRRNPYHFTGERFRERVRTDHGWVRVLEDFVKQSELLRGIANYRVSLLEANPHTFVLPAHFDAEGVFYVDRGRGTITFLGEEDKQTYNLEQGDVIRVHAGTTVYITNRDRNEKLQIVKLFQTVSTPGRYEAFYGPAGRNPESFFRAFSDSTLGASFNNRETETLQRLFEHQDQGAIVKAREEQIKEIGRHASSGGGSWPFGGGESGGPVNLLRQRPVHSNQYGNLRQIDENEYPHLRSLDISVALANITAGGMAAPYYNSRATKVAVVTEGNGYFEMACPHVGSKGRKQKGQGTVEQYERISGELRPGHVVVIPAGHPALIVASQGRNLEVVCFNINFRNNQRYFLTGKNSIYRNMDDEEIALSFNSPVEEVRRVLNANKDEVFTRGPEGGREGHRAFA</sequence>
<feature type="chain" id="PRO_5043888276" description="Cupin type-1 domain-containing protein" evidence="2">
    <location>
        <begin position="23"/>
        <end position="483"/>
    </location>
</feature>
<comment type="caution">
    <text evidence="4">The sequence shown here is derived from an EMBL/GenBank/DDBJ whole genome shotgun (WGS) entry which is preliminary data.</text>
</comment>
<evidence type="ECO:0000259" key="3">
    <source>
        <dbReference type="SMART" id="SM00835"/>
    </source>
</evidence>
<dbReference type="InterPro" id="IPR014710">
    <property type="entry name" value="RmlC-like_jellyroll"/>
</dbReference>
<dbReference type="SMART" id="SM00835">
    <property type="entry name" value="Cupin_1"/>
    <property type="match status" value="2"/>
</dbReference>
<reference evidence="4 5" key="1">
    <citation type="submission" date="2021-07" db="EMBL/GenBank/DDBJ databases">
        <title>The Aristolochia fimbriata genome: insights into angiosperm evolution, floral development and chemical biosynthesis.</title>
        <authorList>
            <person name="Jiao Y."/>
        </authorList>
    </citation>
    <scope>NUCLEOTIDE SEQUENCE [LARGE SCALE GENOMIC DNA]</scope>
    <source>
        <strain evidence="4">IBCAS-2021</strain>
        <tissue evidence="4">Leaf</tissue>
    </source>
</reference>
<dbReference type="InterPro" id="IPR006045">
    <property type="entry name" value="Cupin_1"/>
</dbReference>
<feature type="signal peptide" evidence="2">
    <location>
        <begin position="1"/>
        <end position="22"/>
    </location>
</feature>
<name>A0AAV7ESV0_ARIFI</name>